<evidence type="ECO:0000256" key="6">
    <source>
        <dbReference type="ARBA" id="ARBA00023136"/>
    </source>
</evidence>
<dbReference type="InterPro" id="IPR011066">
    <property type="entry name" value="MscS_channel_C_sf"/>
</dbReference>
<dbReference type="Proteomes" id="UP000219068">
    <property type="component" value="Unassembled WGS sequence"/>
</dbReference>
<keyword evidence="3" id="KW-1003">Cell membrane</keyword>
<evidence type="ECO:0000313" key="11">
    <source>
        <dbReference type="EMBL" id="SOC23862.1"/>
    </source>
</evidence>
<keyword evidence="7" id="KW-0997">Cell inner membrane</keyword>
<dbReference type="GO" id="GO:0005886">
    <property type="term" value="C:plasma membrane"/>
    <property type="evidence" value="ECO:0007669"/>
    <property type="project" value="UniProtKB-SubCell"/>
</dbReference>
<dbReference type="PANTHER" id="PTHR30221:SF1">
    <property type="entry name" value="SMALL-CONDUCTANCE MECHANOSENSITIVE CHANNEL"/>
    <property type="match status" value="1"/>
</dbReference>
<feature type="domain" description="Mechanosensitive ion channel MscS" evidence="8">
    <location>
        <begin position="106"/>
        <end position="173"/>
    </location>
</feature>
<dbReference type="InterPro" id="IPR011014">
    <property type="entry name" value="MscS_channel_TM-2"/>
</dbReference>
<evidence type="ECO:0000256" key="7">
    <source>
        <dbReference type="RuleBase" id="RU369025"/>
    </source>
</evidence>
<feature type="domain" description="Mechanosensitive ion channel transmembrane helices 2/3" evidence="10">
    <location>
        <begin position="68"/>
        <end position="105"/>
    </location>
</feature>
<dbReference type="Gene3D" id="3.30.70.100">
    <property type="match status" value="1"/>
</dbReference>
<dbReference type="Pfam" id="PF00924">
    <property type="entry name" value="MS_channel_2nd"/>
    <property type="match status" value="1"/>
</dbReference>
<comment type="subunit">
    <text evidence="7">Homoheptamer.</text>
</comment>
<dbReference type="RefSeq" id="WP_097052405.1">
    <property type="nucleotide sequence ID" value="NZ_OBMM01000004.1"/>
</dbReference>
<evidence type="ECO:0000256" key="1">
    <source>
        <dbReference type="ARBA" id="ARBA00004651"/>
    </source>
</evidence>
<evidence type="ECO:0000313" key="12">
    <source>
        <dbReference type="Proteomes" id="UP000219068"/>
    </source>
</evidence>
<evidence type="ECO:0000259" key="8">
    <source>
        <dbReference type="Pfam" id="PF00924"/>
    </source>
</evidence>
<evidence type="ECO:0000256" key="3">
    <source>
        <dbReference type="ARBA" id="ARBA00022475"/>
    </source>
</evidence>
<keyword evidence="7" id="KW-0406">Ion transport</keyword>
<dbReference type="AlphaFoldDB" id="A0A285TMB0"/>
<dbReference type="SUPFAM" id="SSF82861">
    <property type="entry name" value="Mechanosensitive channel protein MscS (YggB), transmembrane region"/>
    <property type="match status" value="1"/>
</dbReference>
<dbReference type="Pfam" id="PF21088">
    <property type="entry name" value="MS_channel_1st"/>
    <property type="match status" value="1"/>
</dbReference>
<feature type="transmembrane region" description="Helical" evidence="7">
    <location>
        <begin position="58"/>
        <end position="79"/>
    </location>
</feature>
<feature type="transmembrane region" description="Helical" evidence="7">
    <location>
        <begin position="20"/>
        <end position="37"/>
    </location>
</feature>
<dbReference type="InterPro" id="IPR023408">
    <property type="entry name" value="MscS_beta-dom_sf"/>
</dbReference>
<dbReference type="EMBL" id="OBMM01000004">
    <property type="protein sequence ID" value="SOC23862.1"/>
    <property type="molecule type" value="Genomic_DNA"/>
</dbReference>
<accession>A0A285TMB0</accession>
<dbReference type="InterPro" id="IPR006685">
    <property type="entry name" value="MscS_channel_2nd"/>
</dbReference>
<dbReference type="InterPro" id="IPR049142">
    <property type="entry name" value="MS_channel_1st"/>
</dbReference>
<keyword evidence="6 7" id="KW-0472">Membrane</keyword>
<sequence>MLDKLTAFWSSHSETLINLGYKGMLAIAIVIASMVIAKTIRRSIYNANERLQKLDATLIPILSTAAGYAVYAIGGVFILDIFGVNTASLIALVGAAGLAIGLALKDTLSNIAAGIMLLILRPFRTGDFIEVGSTTGTVREINLFTTILETIDGLYIASPNSVLWGSSIKNFTRNGKRRMDIVVGIAYSDSIDEGLGVLKRVAAEEMRLLQEPAPQVMVASMAESAVNIQLRAWAGNDDYWQTYWDLNKRVKESIEAAGLSIPFPQRSLHVIAGSNLITEKADL</sequence>
<feature type="transmembrane region" description="Helical" evidence="7">
    <location>
        <begin position="85"/>
        <end position="104"/>
    </location>
</feature>
<dbReference type="InterPro" id="IPR049278">
    <property type="entry name" value="MS_channel_C"/>
</dbReference>
<comment type="caution">
    <text evidence="7">Lacks conserved residue(s) required for the propagation of feature annotation.</text>
</comment>
<dbReference type="Pfam" id="PF21082">
    <property type="entry name" value="MS_channel_3rd"/>
    <property type="match status" value="1"/>
</dbReference>
<protein>
    <recommendedName>
        <fullName evidence="7">Small-conductance mechanosensitive channel</fullName>
    </recommendedName>
</protein>
<comment type="subcellular location">
    <subcellularLocation>
        <location evidence="7">Cell inner membrane</location>
        <topology evidence="7">Multi-pass membrane protein</topology>
    </subcellularLocation>
    <subcellularLocation>
        <location evidence="1">Cell membrane</location>
        <topology evidence="1">Multi-pass membrane protein</topology>
    </subcellularLocation>
</comment>
<evidence type="ECO:0000256" key="2">
    <source>
        <dbReference type="ARBA" id="ARBA00008017"/>
    </source>
</evidence>
<reference evidence="11 12" key="1">
    <citation type="submission" date="2017-08" db="EMBL/GenBank/DDBJ databases">
        <authorList>
            <person name="de Groot N.N."/>
        </authorList>
    </citation>
    <scope>NUCLEOTIDE SEQUENCE [LARGE SCALE GENOMIC DNA]</scope>
    <source>
        <strain evidence="11 12">USBA 78</strain>
    </source>
</reference>
<dbReference type="SUPFAM" id="SSF50182">
    <property type="entry name" value="Sm-like ribonucleoproteins"/>
    <property type="match status" value="1"/>
</dbReference>
<keyword evidence="4 7" id="KW-0812">Transmembrane</keyword>
<evidence type="ECO:0000259" key="9">
    <source>
        <dbReference type="Pfam" id="PF21082"/>
    </source>
</evidence>
<keyword evidence="7" id="KW-0813">Transport</keyword>
<evidence type="ECO:0000256" key="5">
    <source>
        <dbReference type="ARBA" id="ARBA00022989"/>
    </source>
</evidence>
<dbReference type="SUPFAM" id="SSF82689">
    <property type="entry name" value="Mechanosensitive channel protein MscS (YggB), C-terminal domain"/>
    <property type="match status" value="1"/>
</dbReference>
<keyword evidence="7" id="KW-0407">Ion channel</keyword>
<dbReference type="GO" id="GO:0008381">
    <property type="term" value="F:mechanosensitive monoatomic ion channel activity"/>
    <property type="evidence" value="ECO:0007669"/>
    <property type="project" value="InterPro"/>
</dbReference>
<evidence type="ECO:0000256" key="4">
    <source>
        <dbReference type="ARBA" id="ARBA00022692"/>
    </source>
</evidence>
<dbReference type="InterPro" id="IPR045275">
    <property type="entry name" value="MscS_archaea/bacteria_type"/>
</dbReference>
<name>A0A285TMB0_9PROT</name>
<feature type="domain" description="Mechanosensitive ion channel MscS C-terminal" evidence="9">
    <location>
        <begin position="181"/>
        <end position="261"/>
    </location>
</feature>
<dbReference type="PANTHER" id="PTHR30221">
    <property type="entry name" value="SMALL-CONDUCTANCE MECHANOSENSITIVE CHANNEL"/>
    <property type="match status" value="1"/>
</dbReference>
<proteinExistence type="inferred from homology"/>
<dbReference type="Gene3D" id="2.30.30.60">
    <property type="match status" value="1"/>
</dbReference>
<comment type="similarity">
    <text evidence="2 7">Belongs to the MscS (TC 1.A.23) family.</text>
</comment>
<organism evidence="11 12">
    <name type="scientific">Thalassospira xiamenensis</name>
    <dbReference type="NCBI Taxonomy" id="220697"/>
    <lineage>
        <taxon>Bacteria</taxon>
        <taxon>Pseudomonadati</taxon>
        <taxon>Pseudomonadota</taxon>
        <taxon>Alphaproteobacteria</taxon>
        <taxon>Rhodospirillales</taxon>
        <taxon>Thalassospiraceae</taxon>
        <taxon>Thalassospira</taxon>
    </lineage>
</organism>
<dbReference type="Gene3D" id="1.10.287.1260">
    <property type="match status" value="1"/>
</dbReference>
<comment type="function">
    <text evidence="7">Mechanosensitive channel that participates in the regulation of osmotic pressure changes within the cell, opening in response to stretch forces in the membrane lipid bilayer, without the need for other proteins. Contributes to normal resistance to hypoosmotic shock. Forms an ion channel of 1.0 nanosiemens conductance with a slight preference for anions.</text>
</comment>
<dbReference type="InterPro" id="IPR010920">
    <property type="entry name" value="LSM_dom_sf"/>
</dbReference>
<evidence type="ECO:0000259" key="10">
    <source>
        <dbReference type="Pfam" id="PF21088"/>
    </source>
</evidence>
<keyword evidence="5 7" id="KW-1133">Transmembrane helix</keyword>
<gene>
    <name evidence="11" type="ORF">SAMN05428964_104193</name>
</gene>